<dbReference type="GO" id="GO:0005634">
    <property type="term" value="C:nucleus"/>
    <property type="evidence" value="ECO:0007669"/>
    <property type="project" value="TreeGrafter"/>
</dbReference>
<dbReference type="GO" id="GO:0004674">
    <property type="term" value="F:protein serine/threonine kinase activity"/>
    <property type="evidence" value="ECO:0007669"/>
    <property type="project" value="TreeGrafter"/>
</dbReference>
<dbReference type="GO" id="GO:0005524">
    <property type="term" value="F:ATP binding"/>
    <property type="evidence" value="ECO:0007669"/>
    <property type="project" value="InterPro"/>
</dbReference>
<evidence type="ECO:0000313" key="4">
    <source>
        <dbReference type="Proteomes" id="UP000799324"/>
    </source>
</evidence>
<reference evidence="3" key="1">
    <citation type="journal article" date="2020" name="Stud. Mycol.">
        <title>101 Dothideomycetes genomes: a test case for predicting lifestyles and emergence of pathogens.</title>
        <authorList>
            <person name="Haridas S."/>
            <person name="Albert R."/>
            <person name="Binder M."/>
            <person name="Bloem J."/>
            <person name="Labutti K."/>
            <person name="Salamov A."/>
            <person name="Andreopoulos B."/>
            <person name="Baker S."/>
            <person name="Barry K."/>
            <person name="Bills G."/>
            <person name="Bluhm B."/>
            <person name="Cannon C."/>
            <person name="Castanera R."/>
            <person name="Culley D."/>
            <person name="Daum C."/>
            <person name="Ezra D."/>
            <person name="Gonzalez J."/>
            <person name="Henrissat B."/>
            <person name="Kuo A."/>
            <person name="Liang C."/>
            <person name="Lipzen A."/>
            <person name="Lutzoni F."/>
            <person name="Magnuson J."/>
            <person name="Mondo S."/>
            <person name="Nolan M."/>
            <person name="Ohm R."/>
            <person name="Pangilinan J."/>
            <person name="Park H.-J."/>
            <person name="Ramirez L."/>
            <person name="Alfaro M."/>
            <person name="Sun H."/>
            <person name="Tritt A."/>
            <person name="Yoshinaga Y."/>
            <person name="Zwiers L.-H."/>
            <person name="Turgeon B."/>
            <person name="Goodwin S."/>
            <person name="Spatafora J."/>
            <person name="Crous P."/>
            <person name="Grigoriev I."/>
        </authorList>
    </citation>
    <scope>NUCLEOTIDE SEQUENCE</scope>
    <source>
        <strain evidence="3">CBS 122681</strain>
    </source>
</reference>
<dbReference type="AlphaFoldDB" id="A0A6A6TCS5"/>
<organism evidence="3 4">
    <name type="scientific">Lophiostoma macrostomum CBS 122681</name>
    <dbReference type="NCBI Taxonomy" id="1314788"/>
    <lineage>
        <taxon>Eukaryota</taxon>
        <taxon>Fungi</taxon>
        <taxon>Dikarya</taxon>
        <taxon>Ascomycota</taxon>
        <taxon>Pezizomycotina</taxon>
        <taxon>Dothideomycetes</taxon>
        <taxon>Pleosporomycetidae</taxon>
        <taxon>Pleosporales</taxon>
        <taxon>Lophiostomataceae</taxon>
        <taxon>Lophiostoma</taxon>
    </lineage>
</organism>
<feature type="region of interest" description="Disordered" evidence="1">
    <location>
        <begin position="255"/>
        <end position="290"/>
    </location>
</feature>
<evidence type="ECO:0000256" key="1">
    <source>
        <dbReference type="SAM" id="MobiDB-lite"/>
    </source>
</evidence>
<dbReference type="Pfam" id="PF00069">
    <property type="entry name" value="Pkinase"/>
    <property type="match status" value="1"/>
</dbReference>
<dbReference type="EMBL" id="MU004328">
    <property type="protein sequence ID" value="KAF2657111.1"/>
    <property type="molecule type" value="Genomic_DNA"/>
</dbReference>
<gene>
    <name evidence="3" type="ORF">K491DRAFT_677446</name>
</gene>
<evidence type="ECO:0000313" key="3">
    <source>
        <dbReference type="EMBL" id="KAF2657111.1"/>
    </source>
</evidence>
<sequence>MASANSEEVLRDIKNKYEIYKGASGASGGVGQIEYALKKERGDYWRQKMKSITKDGEWSLLLKQIREELVVIKLPYGMPAAQTAAWNEYTVLMHLADRNDHLGKGHAKLLAANQNQLDKHRVAWLALEAVPTGLELAELTQAEDNFDSTTSLIHQSFWQLTPIEFICHLFLKLGRTLELLHRENIKHGDIKMENIMIGNIQEDEYPAIKLVDFGDSAILEDNELAKQTIDTQRFCKSIRILAELHASCVHDHNPTQSYVKKSPTEKMKNLFHKSPTSGRSSESSKGKGKEKVIDTEISHPLGSCLSHPQGWDIFVKTMIDGEQNTSTPSMAGLMRSFQAWAQSVVTNAPDNVKQYIGRVTNAAIEHQGYTHGISNAALKNAVKNYDP</sequence>
<dbReference type="GO" id="GO:0044773">
    <property type="term" value="P:mitotic DNA damage checkpoint signaling"/>
    <property type="evidence" value="ECO:0007669"/>
    <property type="project" value="TreeGrafter"/>
</dbReference>
<dbReference type="PROSITE" id="PS50011">
    <property type="entry name" value="PROTEIN_KINASE_DOM"/>
    <property type="match status" value="1"/>
</dbReference>
<dbReference type="InterPro" id="IPR000719">
    <property type="entry name" value="Prot_kinase_dom"/>
</dbReference>
<accession>A0A6A6TCS5</accession>
<dbReference type="OrthoDB" id="4062651at2759"/>
<feature type="domain" description="Protein kinase" evidence="2">
    <location>
        <begin position="19"/>
        <end position="387"/>
    </location>
</feature>
<keyword evidence="4" id="KW-1185">Reference proteome</keyword>
<dbReference type="SUPFAM" id="SSF56112">
    <property type="entry name" value="Protein kinase-like (PK-like)"/>
    <property type="match status" value="1"/>
</dbReference>
<dbReference type="InterPro" id="IPR011009">
    <property type="entry name" value="Kinase-like_dom_sf"/>
</dbReference>
<evidence type="ECO:0000259" key="2">
    <source>
        <dbReference type="PROSITE" id="PS50011"/>
    </source>
</evidence>
<protein>
    <recommendedName>
        <fullName evidence="2">Protein kinase domain-containing protein</fullName>
    </recommendedName>
</protein>
<proteinExistence type="predicted"/>
<dbReference type="InterPro" id="IPR008271">
    <property type="entry name" value="Ser/Thr_kinase_AS"/>
</dbReference>
<name>A0A6A6TCS5_9PLEO</name>
<dbReference type="PANTHER" id="PTHR44167">
    <property type="entry name" value="OVARIAN-SPECIFIC SERINE/THREONINE-PROTEIN KINASE LOK-RELATED"/>
    <property type="match status" value="1"/>
</dbReference>
<dbReference type="Proteomes" id="UP000799324">
    <property type="component" value="Unassembled WGS sequence"/>
</dbReference>
<dbReference type="PROSITE" id="PS00108">
    <property type="entry name" value="PROTEIN_KINASE_ST"/>
    <property type="match status" value="1"/>
</dbReference>
<dbReference type="Gene3D" id="1.10.510.10">
    <property type="entry name" value="Transferase(Phosphotransferase) domain 1"/>
    <property type="match status" value="1"/>
</dbReference>
<dbReference type="PANTHER" id="PTHR44167:SF24">
    <property type="entry name" value="SERINE_THREONINE-PROTEIN KINASE CHK2"/>
    <property type="match status" value="1"/>
</dbReference>